<feature type="region of interest" description="Disordered" evidence="1">
    <location>
        <begin position="417"/>
        <end position="441"/>
    </location>
</feature>
<name>A0ABT0U543_9BACT</name>
<feature type="compositionally biased region" description="Low complexity" evidence="1">
    <location>
        <begin position="246"/>
        <end position="260"/>
    </location>
</feature>
<protein>
    <recommendedName>
        <fullName evidence="4">Secreted protein</fullName>
    </recommendedName>
</protein>
<sequence>MRRSPLTYLSLQFPARSVWTSGVCVLLFAAFGLVCPAVPAQTIAAPSGESGPANTVVSEPYLVFVAEEAAHLRCGPSGEYYRTDPLRHGQELEVYVETEDGWLGVRPTEDSFCWIPADATQLVQSDLPANVKPDAIEAEIIEDKTVAWIGTNLGRARRYRWQVQLGEGEIVTILGRSERDGPDGPQTWYRIVPPSGEFRWIHQDQVATTAEELIASLRNEDSGEPVEFLPAGPSSISNPSGRADRIASASRSGAAGSGLRRVSDDQPYRENSSDDAERKRLESLAEIRRLDEIERNIEARRRSRFDRESDDSNSGSAIASDSSSANAEHIAGHESDAHHPRSFSQRVTDSISSLIGGRKTDAQELEPSTQSSRRLPDLVPIGSGLASNYHAPAETYPSEPIVEPTAPAAANTLAEAAPAPSVTLQTPSALPNAATPAPKTVAATAHPEFRSGESQIAIMSAPRLVARSEAPLTSPNSFVTPRKLRTITAAQIEEVQQAVASSSPESLPMIMSSLMARGASAPEIRLVADAAQRFSMHDLAQRARDYESLARRRDGDTVVSTQYLGTPSMIASTPSYPVAPSYPVTPHSSAAPAYPAPASSPTTGGNFVARTGGLIFSQSTNAIVPTSHTEIQPIAAAPTAGSIDSPTPAMEQSGTLVEVYSADPNRPPYAITDQGGQTLAYVTPAPGVDLKKHLGSRVRVQGESGFLQGLDTPHVLATAAERLLR</sequence>
<reference evidence="2 3" key="1">
    <citation type="journal article" date="2022" name="Syst. Appl. Microbiol.">
        <title>Rhodopirellula aestuarii sp. nov., a novel member of the genus Rhodopirellula isolated from brackish sediments collected in the Tagus River estuary, Portugal.</title>
        <authorList>
            <person name="Vitorino I.R."/>
            <person name="Klimek D."/>
            <person name="Calusinska M."/>
            <person name="Lobo-da-Cunha A."/>
            <person name="Vasconcelos V."/>
            <person name="Lage O.M."/>
        </authorList>
    </citation>
    <scope>NUCLEOTIDE SEQUENCE [LARGE SCALE GENOMIC DNA]</scope>
    <source>
        <strain evidence="2 3">ICT_H3.1</strain>
    </source>
</reference>
<accession>A0ABT0U543</accession>
<feature type="region of interest" description="Disordered" evidence="1">
    <location>
        <begin position="302"/>
        <end position="379"/>
    </location>
</feature>
<gene>
    <name evidence="2" type="ORF">NB063_12735</name>
</gene>
<dbReference type="RefSeq" id="WP_250929100.1">
    <property type="nucleotide sequence ID" value="NZ_JAMQBK010000031.1"/>
</dbReference>
<evidence type="ECO:0000256" key="1">
    <source>
        <dbReference type="SAM" id="MobiDB-lite"/>
    </source>
</evidence>
<evidence type="ECO:0000313" key="3">
    <source>
        <dbReference type="Proteomes" id="UP001202961"/>
    </source>
</evidence>
<feature type="compositionally biased region" description="Low complexity" evidence="1">
    <location>
        <begin position="312"/>
        <end position="327"/>
    </location>
</feature>
<dbReference type="Proteomes" id="UP001202961">
    <property type="component" value="Unassembled WGS sequence"/>
</dbReference>
<organism evidence="2 3">
    <name type="scientific">Aporhodopirellula aestuarii</name>
    <dbReference type="NCBI Taxonomy" id="2950107"/>
    <lineage>
        <taxon>Bacteria</taxon>
        <taxon>Pseudomonadati</taxon>
        <taxon>Planctomycetota</taxon>
        <taxon>Planctomycetia</taxon>
        <taxon>Pirellulales</taxon>
        <taxon>Pirellulaceae</taxon>
        <taxon>Aporhodopirellula</taxon>
    </lineage>
</organism>
<comment type="caution">
    <text evidence="2">The sequence shown here is derived from an EMBL/GenBank/DDBJ whole genome shotgun (WGS) entry which is preliminary data.</text>
</comment>
<dbReference type="EMBL" id="JAMQBK010000031">
    <property type="protein sequence ID" value="MCM2371471.1"/>
    <property type="molecule type" value="Genomic_DNA"/>
</dbReference>
<feature type="compositionally biased region" description="Basic and acidic residues" evidence="1">
    <location>
        <begin position="261"/>
        <end position="278"/>
    </location>
</feature>
<feature type="compositionally biased region" description="Basic and acidic residues" evidence="1">
    <location>
        <begin position="330"/>
        <end position="339"/>
    </location>
</feature>
<evidence type="ECO:0008006" key="4">
    <source>
        <dbReference type="Google" id="ProtNLM"/>
    </source>
</evidence>
<feature type="region of interest" description="Disordered" evidence="1">
    <location>
        <begin position="221"/>
        <end position="278"/>
    </location>
</feature>
<evidence type="ECO:0000313" key="2">
    <source>
        <dbReference type="EMBL" id="MCM2371471.1"/>
    </source>
</evidence>
<feature type="compositionally biased region" description="Polar residues" evidence="1">
    <location>
        <begin position="342"/>
        <end position="353"/>
    </location>
</feature>
<proteinExistence type="predicted"/>
<keyword evidence="3" id="KW-1185">Reference proteome</keyword>
<feature type="compositionally biased region" description="Low complexity" evidence="1">
    <location>
        <begin position="431"/>
        <end position="441"/>
    </location>
</feature>